<keyword evidence="6" id="KW-0234">DNA repair</keyword>
<dbReference type="InterPro" id="IPR018552">
    <property type="entry name" value="CENP-X"/>
</dbReference>
<accession>A0A8C2RVL6</accession>
<evidence type="ECO:0000256" key="2">
    <source>
        <dbReference type="ARBA" id="ARBA00009359"/>
    </source>
</evidence>
<dbReference type="Gene3D" id="6.10.130.30">
    <property type="match status" value="1"/>
</dbReference>
<organism evidence="9">
    <name type="scientific">Capra hircus</name>
    <name type="common">Goat</name>
    <dbReference type="NCBI Taxonomy" id="9925"/>
    <lineage>
        <taxon>Eukaryota</taxon>
        <taxon>Metazoa</taxon>
        <taxon>Chordata</taxon>
        <taxon>Craniata</taxon>
        <taxon>Vertebrata</taxon>
        <taxon>Euteleostomi</taxon>
        <taxon>Mammalia</taxon>
        <taxon>Eutheria</taxon>
        <taxon>Laurasiatheria</taxon>
        <taxon>Artiodactyla</taxon>
        <taxon>Ruminantia</taxon>
        <taxon>Pecora</taxon>
        <taxon>Bovidae</taxon>
        <taxon>Caprinae</taxon>
        <taxon>Capra</taxon>
    </lineage>
</organism>
<dbReference type="Pfam" id="PF09415">
    <property type="entry name" value="CENP-X"/>
    <property type="match status" value="1"/>
</dbReference>
<evidence type="ECO:0000256" key="8">
    <source>
        <dbReference type="ARBA" id="ARBA00047146"/>
    </source>
</evidence>
<dbReference type="PANTHER" id="PTHR28680">
    <property type="entry name" value="CENTROMERE PROTEIN X"/>
    <property type="match status" value="1"/>
</dbReference>
<protein>
    <recommendedName>
        <fullName evidence="3">Centromere protein X</fullName>
    </recommendedName>
</protein>
<reference evidence="9" key="2">
    <citation type="submission" date="2025-08" db="UniProtKB">
        <authorList>
            <consortium name="Ensembl"/>
        </authorList>
    </citation>
    <scope>IDENTIFICATION</scope>
</reference>
<proteinExistence type="inferred from homology"/>
<comment type="similarity">
    <text evidence="2">Belongs to the CENP-X/MHF2 family.</text>
</comment>
<evidence type="ECO:0000256" key="3">
    <source>
        <dbReference type="ARBA" id="ARBA00016388"/>
    </source>
</evidence>
<dbReference type="GO" id="GO:0003677">
    <property type="term" value="F:DNA binding"/>
    <property type="evidence" value="ECO:0007669"/>
    <property type="project" value="UniProtKB-KW"/>
</dbReference>
<evidence type="ECO:0000256" key="5">
    <source>
        <dbReference type="ARBA" id="ARBA00023125"/>
    </source>
</evidence>
<keyword evidence="4" id="KW-0227">DNA damage</keyword>
<dbReference type="Ensembl" id="ENSCHIT00010048684.1">
    <property type="protein sequence ID" value="ENSCHIP00010034593.1"/>
    <property type="gene ID" value="ENSCHIG00010025774.1"/>
</dbReference>
<dbReference type="GO" id="GO:0031297">
    <property type="term" value="P:replication fork processing"/>
    <property type="evidence" value="ECO:0007669"/>
    <property type="project" value="TreeGrafter"/>
</dbReference>
<evidence type="ECO:0000256" key="7">
    <source>
        <dbReference type="ARBA" id="ARBA00023242"/>
    </source>
</evidence>
<sequence>MKAKERARAVGPLVGGARAGLREARSGSIGWRLGGGDPEGARFCGSHGGNRGCLPEISGDALQLMAELLKIFVVEAAIRSVRQAQAEGLARVDVEQLEKVLPQLLLDF</sequence>
<dbReference type="GO" id="GO:0000712">
    <property type="term" value="P:resolution of meiotic recombination intermediates"/>
    <property type="evidence" value="ECO:0007669"/>
    <property type="project" value="TreeGrafter"/>
</dbReference>
<reference evidence="9" key="1">
    <citation type="submission" date="2019-03" db="EMBL/GenBank/DDBJ databases">
        <title>Genome sequencing and reference-guided assembly of Black Bengal Goat (Capra hircus).</title>
        <authorList>
            <person name="Siddiki A.Z."/>
            <person name="Baten A."/>
            <person name="Billah M."/>
            <person name="Alam M.A.U."/>
            <person name="Shawrob K.S.M."/>
            <person name="Saha S."/>
            <person name="Chowdhury M."/>
            <person name="Rahman A.H."/>
            <person name="Stear M."/>
            <person name="Miah G."/>
            <person name="Das G.B."/>
            <person name="Hossain M.M."/>
            <person name="Kumkum M."/>
            <person name="Islam M.S."/>
            <person name="Mollah A.M."/>
            <person name="Ahsan A."/>
            <person name="Tusar F."/>
            <person name="Khan M.K.I."/>
        </authorList>
    </citation>
    <scope>NUCLEOTIDE SEQUENCE [LARGE SCALE GENOMIC DNA]</scope>
</reference>
<evidence type="ECO:0000256" key="6">
    <source>
        <dbReference type="ARBA" id="ARBA00023204"/>
    </source>
</evidence>
<dbReference type="GO" id="GO:0006281">
    <property type="term" value="P:DNA repair"/>
    <property type="evidence" value="ECO:0007669"/>
    <property type="project" value="UniProtKB-KW"/>
</dbReference>
<evidence type="ECO:0000256" key="1">
    <source>
        <dbReference type="ARBA" id="ARBA00004123"/>
    </source>
</evidence>
<dbReference type="GO" id="GO:0051382">
    <property type="term" value="P:kinetochore assembly"/>
    <property type="evidence" value="ECO:0007669"/>
    <property type="project" value="InterPro"/>
</dbReference>
<comment type="subcellular location">
    <subcellularLocation>
        <location evidence="1">Nucleus</location>
    </subcellularLocation>
</comment>
<dbReference type="GO" id="GO:0043240">
    <property type="term" value="C:Fanconi anaemia nuclear complex"/>
    <property type="evidence" value="ECO:0007669"/>
    <property type="project" value="TreeGrafter"/>
</dbReference>
<keyword evidence="7" id="KW-0539">Nucleus</keyword>
<comment type="subunit">
    <text evidence="8">Heterodimer with CENPX, sometimes called MHF; this interaction stabilizes both partners. MHF heterodimers can assemble to form tetrameric structures. MHF also coassemble with CENPT-CENPW heterodimers at centromeres to form the tetrameric CENP-T-W-S-X complex. Forms a discrete complex with FANCM and CENPX, called FANCM-MHF; this interaction, probably mediated by direct binding between CENPS and FANCM, leads to synergistic activation of double-stranded DNA binding and strongly stimulates FANCM-mediated DNA remodeling. Recruited by FANCM to the Fanconi anemia (FA) core complex, which consists of CENPS, CENPX, FANCA, FANCB, FANCC, FANCE, FANCF, FANCG, FANCL, FANCM, FAAP24 and FAAP100. The FA core complex associates with Bloom syndrome (BLM) complex, which consists of at least BLM, DNA topoisomerase 3-alpha (TOP3A), RMI1/BLAP75, RPA1/RPA70 and RPA2/RPA32. The super complex between FA and BLM is called BRAFT.</text>
</comment>
<evidence type="ECO:0000256" key="4">
    <source>
        <dbReference type="ARBA" id="ARBA00022763"/>
    </source>
</evidence>
<dbReference type="PANTHER" id="PTHR28680:SF1">
    <property type="entry name" value="CENTROMERE PROTEIN X"/>
    <property type="match status" value="1"/>
</dbReference>
<evidence type="ECO:0000313" key="9">
    <source>
        <dbReference type="Ensembl" id="ENSCHIP00010034593.1"/>
    </source>
</evidence>
<dbReference type="GO" id="GO:0071821">
    <property type="term" value="C:FANCM-MHF complex"/>
    <property type="evidence" value="ECO:0007669"/>
    <property type="project" value="TreeGrafter"/>
</dbReference>
<dbReference type="AlphaFoldDB" id="A0A8C2RVL6"/>
<dbReference type="CDD" id="cd22921">
    <property type="entry name" value="HFD_CENP-X"/>
    <property type="match status" value="1"/>
</dbReference>
<keyword evidence="5" id="KW-0238">DNA-binding</keyword>
<name>A0A8C2RVL6_CAPHI</name>